<keyword evidence="3" id="KW-1185">Reference proteome</keyword>
<dbReference type="SUPFAM" id="SSF81383">
    <property type="entry name" value="F-box domain"/>
    <property type="match status" value="1"/>
</dbReference>
<protein>
    <recommendedName>
        <fullName evidence="1">F-box domain-containing protein</fullName>
    </recommendedName>
</protein>
<dbReference type="SMART" id="SM00256">
    <property type="entry name" value="FBOX"/>
    <property type="match status" value="1"/>
</dbReference>
<dbReference type="InterPro" id="IPR011043">
    <property type="entry name" value="Gal_Oxase/kelch_b-propeller"/>
</dbReference>
<proteinExistence type="predicted"/>
<reference evidence="3" key="1">
    <citation type="submission" date="2024-06" db="EMBL/GenBank/DDBJ databases">
        <authorList>
            <person name="Ryan C."/>
        </authorList>
    </citation>
    <scope>NUCLEOTIDE SEQUENCE [LARGE SCALE GENOMIC DNA]</scope>
</reference>
<evidence type="ECO:0000313" key="3">
    <source>
        <dbReference type="Proteomes" id="UP001497457"/>
    </source>
</evidence>
<dbReference type="NCBIfam" id="TIGR01640">
    <property type="entry name" value="F_box_assoc_1"/>
    <property type="match status" value="1"/>
</dbReference>
<dbReference type="PANTHER" id="PTHR31672:SF13">
    <property type="entry name" value="F-BOX PROTEIN CPR30-LIKE"/>
    <property type="match status" value="1"/>
</dbReference>
<evidence type="ECO:0000259" key="1">
    <source>
        <dbReference type="PROSITE" id="PS50181"/>
    </source>
</evidence>
<evidence type="ECO:0000313" key="2">
    <source>
        <dbReference type="EMBL" id="CAL5081978.1"/>
    </source>
</evidence>
<sequence>MASKRTTRGQAGKEECIINCLPRELIEHVFLGLPTSCLLECISVCKKWREIIRDSCFALAHIQHPAPCTLLFSPQGSSISGDLYPSDVVLFDEAWSPSKFAVPVIGPDDLICGSCNGLLCLHTPTSMIKIANLATGECIHLKKPTKNLKDDHFSFYRFGFYPATKDYKVIHFFQKSKPSTKGRFNVIQVYTLGDDRWKDVITPEALSLNCVKNSGAVIVDGTMYWLIEDRGASWQHAVMSFDIGEENFSQIQLPAIDFEDWALGGDARRHYWVEEINGKVCVSTGQRMSRILIGEMQIWSLNGDVHQRWSLLYNIQLSSLFARGLQIVHGNRIMIQTCYSNLYTYELPGKKNFDIDFSKAVKLLDLGPRGEDYIQFFSFVKSLVPLYVYVKAGIVHRPKWHWGWKLKKWKEWEHQLFTTENSWRRICQMEHELLEARQTAAMVMKKISQHFADDVIWQRTRAEIDQILQHLPDCPVQHPRPVRRLNWVEKVKDKEKFEARLQGLEDMFKASSPAMKEIFGKMRSYVQAYDERPI</sequence>
<gene>
    <name evidence="2" type="ORF">URODEC1_LOCUS108995</name>
</gene>
<reference evidence="2 3" key="2">
    <citation type="submission" date="2024-10" db="EMBL/GenBank/DDBJ databases">
        <authorList>
            <person name="Ryan C."/>
        </authorList>
    </citation>
    <scope>NUCLEOTIDE SEQUENCE [LARGE SCALE GENOMIC DNA]</scope>
</reference>
<dbReference type="PROSITE" id="PS50181">
    <property type="entry name" value="FBOX"/>
    <property type="match status" value="1"/>
</dbReference>
<dbReference type="InterPro" id="IPR001810">
    <property type="entry name" value="F-box_dom"/>
</dbReference>
<dbReference type="Pfam" id="PF08268">
    <property type="entry name" value="FBA_3"/>
    <property type="match status" value="1"/>
</dbReference>
<dbReference type="InterPro" id="IPR050796">
    <property type="entry name" value="SCF_F-box_component"/>
</dbReference>
<dbReference type="Pfam" id="PF00646">
    <property type="entry name" value="F-box"/>
    <property type="match status" value="1"/>
</dbReference>
<dbReference type="AlphaFoldDB" id="A0ABC9FTG3"/>
<name>A0ABC9FTG3_9POAL</name>
<dbReference type="SUPFAM" id="SSF50965">
    <property type="entry name" value="Galactose oxidase, central domain"/>
    <property type="match status" value="1"/>
</dbReference>
<dbReference type="PANTHER" id="PTHR31672">
    <property type="entry name" value="BNACNNG10540D PROTEIN"/>
    <property type="match status" value="1"/>
</dbReference>
<dbReference type="InterPro" id="IPR036047">
    <property type="entry name" value="F-box-like_dom_sf"/>
</dbReference>
<accession>A0ABC9FTG3</accession>
<feature type="domain" description="F-box" evidence="1">
    <location>
        <begin position="15"/>
        <end position="55"/>
    </location>
</feature>
<dbReference type="InterPro" id="IPR013187">
    <property type="entry name" value="F-box-assoc_dom_typ3"/>
</dbReference>
<dbReference type="Gene3D" id="1.20.1280.50">
    <property type="match status" value="1"/>
</dbReference>
<dbReference type="Proteomes" id="UP001497457">
    <property type="component" value="Chromosome 7b"/>
</dbReference>
<dbReference type="InterPro" id="IPR017451">
    <property type="entry name" value="F-box-assoc_interact_dom"/>
</dbReference>
<organism evidence="2 3">
    <name type="scientific">Urochloa decumbens</name>
    <dbReference type="NCBI Taxonomy" id="240449"/>
    <lineage>
        <taxon>Eukaryota</taxon>
        <taxon>Viridiplantae</taxon>
        <taxon>Streptophyta</taxon>
        <taxon>Embryophyta</taxon>
        <taxon>Tracheophyta</taxon>
        <taxon>Spermatophyta</taxon>
        <taxon>Magnoliopsida</taxon>
        <taxon>Liliopsida</taxon>
        <taxon>Poales</taxon>
        <taxon>Poaceae</taxon>
        <taxon>PACMAD clade</taxon>
        <taxon>Panicoideae</taxon>
        <taxon>Panicodae</taxon>
        <taxon>Paniceae</taxon>
        <taxon>Melinidinae</taxon>
        <taxon>Urochloa</taxon>
    </lineage>
</organism>
<dbReference type="EMBL" id="OZ075117">
    <property type="protein sequence ID" value="CAL5081978.1"/>
    <property type="molecule type" value="Genomic_DNA"/>
</dbReference>